<feature type="compositionally biased region" description="Basic and acidic residues" evidence="2">
    <location>
        <begin position="241"/>
        <end position="256"/>
    </location>
</feature>
<evidence type="ECO:0000313" key="4">
    <source>
        <dbReference type="Proteomes" id="UP001314229"/>
    </source>
</evidence>
<dbReference type="AlphaFoldDB" id="A0AAV1NPV0"/>
<name>A0AAV1NPV0_SCOSC</name>
<organism evidence="3 4">
    <name type="scientific">Scomber scombrus</name>
    <name type="common">Atlantic mackerel</name>
    <name type="synonym">Scomber vernalis</name>
    <dbReference type="NCBI Taxonomy" id="13677"/>
    <lineage>
        <taxon>Eukaryota</taxon>
        <taxon>Metazoa</taxon>
        <taxon>Chordata</taxon>
        <taxon>Craniata</taxon>
        <taxon>Vertebrata</taxon>
        <taxon>Euteleostomi</taxon>
        <taxon>Actinopterygii</taxon>
        <taxon>Neopterygii</taxon>
        <taxon>Teleostei</taxon>
        <taxon>Neoteleostei</taxon>
        <taxon>Acanthomorphata</taxon>
        <taxon>Pelagiaria</taxon>
        <taxon>Scombriformes</taxon>
        <taxon>Scombridae</taxon>
        <taxon>Scomber</taxon>
    </lineage>
</organism>
<gene>
    <name evidence="3" type="ORF">FSCOSCO3_A022588</name>
</gene>
<reference evidence="3 4" key="1">
    <citation type="submission" date="2024-01" db="EMBL/GenBank/DDBJ databases">
        <authorList>
            <person name="Alioto T."/>
            <person name="Alioto T."/>
            <person name="Gomez Garrido J."/>
        </authorList>
    </citation>
    <scope>NUCLEOTIDE SEQUENCE [LARGE SCALE GENOMIC DNA]</scope>
</reference>
<protein>
    <submittedName>
        <fullName evidence="3">Myosin heavy chain, striated muscle-like isoform X4</fullName>
    </submittedName>
</protein>
<keyword evidence="1" id="KW-0175">Coiled coil</keyword>
<evidence type="ECO:0000256" key="1">
    <source>
        <dbReference type="SAM" id="Coils"/>
    </source>
</evidence>
<dbReference type="EMBL" id="CAWUFR010000051">
    <property type="protein sequence ID" value="CAK6961586.1"/>
    <property type="molecule type" value="Genomic_DNA"/>
</dbReference>
<feature type="region of interest" description="Disordered" evidence="2">
    <location>
        <begin position="241"/>
        <end position="261"/>
    </location>
</feature>
<proteinExistence type="predicted"/>
<keyword evidence="4" id="KW-1185">Reference proteome</keyword>
<feature type="coiled-coil region" evidence="1">
    <location>
        <begin position="391"/>
        <end position="516"/>
    </location>
</feature>
<accession>A0AAV1NPV0</accession>
<feature type="region of interest" description="Disordered" evidence="2">
    <location>
        <begin position="361"/>
        <end position="388"/>
    </location>
</feature>
<evidence type="ECO:0000256" key="2">
    <source>
        <dbReference type="SAM" id="MobiDB-lite"/>
    </source>
</evidence>
<evidence type="ECO:0000313" key="3">
    <source>
        <dbReference type="EMBL" id="CAK6961586.1"/>
    </source>
</evidence>
<sequence>MLRPMYRSSSPFSLTDLDMWDTKSRFKAQSSGWCGMETVSGSGFLSKVNSSTSGSTSGFRQNDPGMRRWQSLSYLAPEGAPRSFGGTGLRAARVESSFRQPELVEWMRDAFERLDTQLDLLKSRDAQLNYNISTAQMLDMTHKKQTEVKGALKQEREAAELSQFEKSWQRRELHEKVQKLEKDLLQMKSTLNRGSHVQSVSPEKTSDTLSRALPMNIEDLNRQETQTVDTELSKLRAALRESEARAKTQEEERDNALQKLQTSTEAQRTLLNQIEEMIQSINHTVQNHSEVQDQLSEANNKISQACLEKAILSTQVLKLEENIKELKANLSAALSDKDHLTQEKADLQQMAHQQELQLEKIQQGSESRELHDHQADSHDSKRETVLKKEKTKALREVIEELTRELEMVKRRLEASQSQLQELTSEKVTNTKQIIDLEAECSQLVREKEELLIKINDENKELTEMKERCHQFGESLEALELEKQKLQDSCLTLEAGIHEKEEKLRQQEDKYQRQDAVRVQKIEELRAVTSNWSEKWQKVGLTLQSTQEKLEEHQKNNSRNNIESDLLLRIELDACKQELELERSRSQALLQRCKHKGCEAVQSQDKDTVTEWVDFDEIFNMHC</sequence>
<feature type="compositionally biased region" description="Basic and acidic residues" evidence="2">
    <location>
        <begin position="366"/>
        <end position="388"/>
    </location>
</feature>
<comment type="caution">
    <text evidence="3">The sequence shown here is derived from an EMBL/GenBank/DDBJ whole genome shotgun (WGS) entry which is preliminary data.</text>
</comment>
<dbReference type="Proteomes" id="UP001314229">
    <property type="component" value="Unassembled WGS sequence"/>
</dbReference>
<feature type="coiled-coil region" evidence="1">
    <location>
        <begin position="542"/>
        <end position="595"/>
    </location>
</feature>